<evidence type="ECO:0000256" key="7">
    <source>
        <dbReference type="SAM" id="Phobius"/>
    </source>
</evidence>
<feature type="transmembrane region" description="Helical" evidence="7">
    <location>
        <begin position="163"/>
        <end position="182"/>
    </location>
</feature>
<keyword evidence="4 7" id="KW-0812">Transmembrane</keyword>
<accession>A0ABX1C9A0</accession>
<dbReference type="PIRSF" id="PIRSF017804">
    <property type="entry name" value="Secretion_EccD1"/>
    <property type="match status" value="1"/>
</dbReference>
<dbReference type="Pfam" id="PF19053">
    <property type="entry name" value="EccD"/>
    <property type="match status" value="1"/>
</dbReference>
<feature type="transmembrane region" description="Helical" evidence="7">
    <location>
        <begin position="139"/>
        <end position="157"/>
    </location>
</feature>
<gene>
    <name evidence="9" type="primary">eccD</name>
    <name evidence="9" type="ORF">HCN52_12315</name>
</gene>
<feature type="transmembrane region" description="Helical" evidence="7">
    <location>
        <begin position="358"/>
        <end position="373"/>
    </location>
</feature>
<feature type="transmembrane region" description="Helical" evidence="7">
    <location>
        <begin position="332"/>
        <end position="352"/>
    </location>
</feature>
<keyword evidence="10" id="KW-1185">Reference proteome</keyword>
<dbReference type="Gene3D" id="3.10.20.90">
    <property type="entry name" value="Phosphatidylinositol 3-kinase Catalytic Subunit, Chain A, domain 1"/>
    <property type="match status" value="1"/>
</dbReference>
<evidence type="ECO:0000313" key="10">
    <source>
        <dbReference type="Proteomes" id="UP000727056"/>
    </source>
</evidence>
<dbReference type="InterPro" id="IPR024962">
    <property type="entry name" value="YukD-like"/>
</dbReference>
<evidence type="ECO:0000256" key="1">
    <source>
        <dbReference type="ARBA" id="ARBA00004651"/>
    </source>
</evidence>
<feature type="transmembrane region" description="Helical" evidence="7">
    <location>
        <begin position="447"/>
        <end position="470"/>
    </location>
</feature>
<evidence type="ECO:0000256" key="2">
    <source>
        <dbReference type="ARBA" id="ARBA00006162"/>
    </source>
</evidence>
<evidence type="ECO:0000256" key="4">
    <source>
        <dbReference type="ARBA" id="ARBA00022692"/>
    </source>
</evidence>
<name>A0ABX1C9A0_9ACTN</name>
<sequence>MTAPPSNAPSLPAQQTGPAALGGAAEFVRIGVAGGTGRADLAVPAALPLARLMPSLLRHAGEEPGADGGVLHGGWVLCRIDGSRLDPARSLAAQQVVEGDLLFVRHGDEDTSEPLYDDVVEVITEHGTAGAWTTRAGRTVAAVLSALAVLTACGALAAAPGLVAGALGLGVAASALGVAVLLSRGFGDAVAGTCAAVLAAPPATTGAVLLLGVGDGVGAAHLLLACAVVAVVGALGFVAVGGGDGVFTALVVAGVSACVGALVSTVWGVAPERSAAVAAPLALALTTALPALALRLARTPAPQVAGDADDLERLPSQLEHAALRARIEQARLLLVGMVAGCHLVIGAGILVLFASGELWASVCGGALLVLVLLRSRLFKDAAQALIPLVTAVVGVAGAGFFLVSALAGRAPALLGVTLPVALVVALVAGVVGLLSGRRTPNPRALRALDLLEAAVLLSVVPLVLAVWGVYGALLNLTA</sequence>
<keyword evidence="6 7" id="KW-0472">Membrane</keyword>
<feature type="transmembrane region" description="Helical" evidence="7">
    <location>
        <begin position="247"/>
        <end position="269"/>
    </location>
</feature>
<dbReference type="EMBL" id="JAAVJC010000089">
    <property type="protein sequence ID" value="NJQ15711.1"/>
    <property type="molecule type" value="Genomic_DNA"/>
</dbReference>
<evidence type="ECO:0000256" key="6">
    <source>
        <dbReference type="ARBA" id="ARBA00023136"/>
    </source>
</evidence>
<comment type="caution">
    <text evidence="9">The sequence shown here is derived from an EMBL/GenBank/DDBJ whole genome shotgun (WGS) entry which is preliminary data.</text>
</comment>
<feature type="transmembrane region" description="Helical" evidence="7">
    <location>
        <begin position="189"/>
        <end position="213"/>
    </location>
</feature>
<dbReference type="RefSeq" id="WP_168088474.1">
    <property type="nucleotide sequence ID" value="NZ_JAAVJC010000089.1"/>
</dbReference>
<evidence type="ECO:0000313" key="9">
    <source>
        <dbReference type="EMBL" id="NJQ15711.1"/>
    </source>
</evidence>
<feature type="transmembrane region" description="Helical" evidence="7">
    <location>
        <begin position="385"/>
        <end position="407"/>
    </location>
</feature>
<feature type="transmembrane region" description="Helical" evidence="7">
    <location>
        <begin position="219"/>
        <end position="240"/>
    </location>
</feature>
<feature type="domain" description="EccD-like transmembrane" evidence="8">
    <location>
        <begin position="138"/>
        <end position="475"/>
    </location>
</feature>
<dbReference type="NCBIfam" id="TIGR03920">
    <property type="entry name" value="T7SS_EccD"/>
    <property type="match status" value="1"/>
</dbReference>
<evidence type="ECO:0000256" key="5">
    <source>
        <dbReference type="ARBA" id="ARBA00022989"/>
    </source>
</evidence>
<evidence type="ECO:0000256" key="3">
    <source>
        <dbReference type="ARBA" id="ARBA00022475"/>
    </source>
</evidence>
<dbReference type="InterPro" id="IPR044049">
    <property type="entry name" value="EccD_transm"/>
</dbReference>
<feature type="transmembrane region" description="Helical" evidence="7">
    <location>
        <begin position="275"/>
        <end position="294"/>
    </location>
</feature>
<comment type="subcellular location">
    <subcellularLocation>
        <location evidence="1">Cell membrane</location>
        <topology evidence="1">Multi-pass membrane protein</topology>
    </subcellularLocation>
</comment>
<protein>
    <submittedName>
        <fullName evidence="9">Type VII secretion integral membrane protein EccD</fullName>
    </submittedName>
</protein>
<feature type="transmembrane region" description="Helical" evidence="7">
    <location>
        <begin position="413"/>
        <end position="435"/>
    </location>
</feature>
<dbReference type="Pfam" id="PF08817">
    <property type="entry name" value="YukD"/>
    <property type="match status" value="1"/>
</dbReference>
<keyword evidence="5 7" id="KW-1133">Transmembrane helix</keyword>
<comment type="similarity">
    <text evidence="2">Belongs to the EccD/Snm4 family.</text>
</comment>
<reference evidence="9 10" key="1">
    <citation type="submission" date="2020-03" db="EMBL/GenBank/DDBJ databases">
        <title>Draft genome of Streptomyces sp. ventii, isolated from the Axial Seamount in the Pacific Ocean, and resequencing of the two type strains Streptomyces lonarensis strain NCL 716 and Streptomyces bohaiensis strain 11A07.</title>
        <authorList>
            <person name="Loughran R.M."/>
            <person name="Pfannmuller K.M."/>
            <person name="Wasson B.J."/>
            <person name="Deadmond M.C."/>
            <person name="Paddock B.E."/>
            <person name="Koyack M.J."/>
            <person name="Gallegos D.A."/>
            <person name="Mitchell E.A."/>
            <person name="Ushijima B."/>
            <person name="Saw J.H."/>
            <person name="Mcphail K.L."/>
            <person name="Videau P."/>
        </authorList>
    </citation>
    <scope>NUCLEOTIDE SEQUENCE [LARGE SCALE GENOMIC DNA]</scope>
    <source>
        <strain evidence="9 10">11A07</strain>
    </source>
</reference>
<dbReference type="Proteomes" id="UP000727056">
    <property type="component" value="Unassembled WGS sequence"/>
</dbReference>
<proteinExistence type="inferred from homology"/>
<dbReference type="InterPro" id="IPR006707">
    <property type="entry name" value="T7SS_EccD"/>
</dbReference>
<evidence type="ECO:0000259" key="8">
    <source>
        <dbReference type="Pfam" id="PF19053"/>
    </source>
</evidence>
<organism evidence="9 10">
    <name type="scientific">Streptomyces bohaiensis</name>
    <dbReference type="NCBI Taxonomy" id="1431344"/>
    <lineage>
        <taxon>Bacteria</taxon>
        <taxon>Bacillati</taxon>
        <taxon>Actinomycetota</taxon>
        <taxon>Actinomycetes</taxon>
        <taxon>Kitasatosporales</taxon>
        <taxon>Streptomycetaceae</taxon>
        <taxon>Streptomyces</taxon>
    </lineage>
</organism>
<keyword evidence="3" id="KW-1003">Cell membrane</keyword>